<sequence length="100" mass="10969">MKVFEANSRLLLLRSTIPVSSGGYKSSRNRLVEIQVRDSTVVPTAAKNSTKVILLNKDTSAKGSVIEVVSRTKVAVEVTESLDISIRSTLFMPIRHILSL</sequence>
<organism evidence="1 2">
    <name type="scientific">Sclerotinia nivalis</name>
    <dbReference type="NCBI Taxonomy" id="352851"/>
    <lineage>
        <taxon>Eukaryota</taxon>
        <taxon>Fungi</taxon>
        <taxon>Dikarya</taxon>
        <taxon>Ascomycota</taxon>
        <taxon>Pezizomycotina</taxon>
        <taxon>Leotiomycetes</taxon>
        <taxon>Helotiales</taxon>
        <taxon>Sclerotiniaceae</taxon>
        <taxon>Sclerotinia</taxon>
    </lineage>
</organism>
<comment type="caution">
    <text evidence="1">The sequence shown here is derived from an EMBL/GenBank/DDBJ whole genome shotgun (WGS) entry which is preliminary data.</text>
</comment>
<evidence type="ECO:0000313" key="1">
    <source>
        <dbReference type="EMBL" id="KAJ8065912.1"/>
    </source>
</evidence>
<proteinExistence type="predicted"/>
<reference evidence="1" key="1">
    <citation type="submission" date="2022-11" db="EMBL/GenBank/DDBJ databases">
        <title>Genome Resource of Sclerotinia nivalis Strain SnTB1, a Plant Pathogen Isolated from American Ginseng.</title>
        <authorList>
            <person name="Fan S."/>
        </authorList>
    </citation>
    <scope>NUCLEOTIDE SEQUENCE</scope>
    <source>
        <strain evidence="1">SnTB1</strain>
    </source>
</reference>
<dbReference type="Proteomes" id="UP001152300">
    <property type="component" value="Unassembled WGS sequence"/>
</dbReference>
<gene>
    <name evidence="1" type="ORF">OCU04_005011</name>
</gene>
<accession>A0A9X0DLE8</accession>
<keyword evidence="2" id="KW-1185">Reference proteome</keyword>
<protein>
    <submittedName>
        <fullName evidence="1">Uncharacterized protein</fullName>
    </submittedName>
</protein>
<dbReference type="EMBL" id="JAPEIS010000005">
    <property type="protein sequence ID" value="KAJ8065912.1"/>
    <property type="molecule type" value="Genomic_DNA"/>
</dbReference>
<evidence type="ECO:0000313" key="2">
    <source>
        <dbReference type="Proteomes" id="UP001152300"/>
    </source>
</evidence>
<dbReference type="AlphaFoldDB" id="A0A9X0DLE8"/>
<name>A0A9X0DLE8_9HELO</name>